<dbReference type="OrthoDB" id="9787897at2"/>
<gene>
    <name evidence="2" type="ORF">AY555_04035</name>
</gene>
<dbReference type="PANTHER" id="PTHR46211">
    <property type="entry name" value="GLYCEROPHOSPHORYL DIESTER PHOSPHODIESTERASE"/>
    <property type="match status" value="1"/>
</dbReference>
<dbReference type="PANTHER" id="PTHR46211:SF1">
    <property type="entry name" value="GLYCEROPHOSPHODIESTER PHOSPHODIESTERASE, CYTOPLASMIC"/>
    <property type="match status" value="1"/>
</dbReference>
<organism evidence="2 3">
    <name type="scientific">Haematospirillum jordaniae</name>
    <dbReference type="NCBI Taxonomy" id="1549855"/>
    <lineage>
        <taxon>Bacteria</taxon>
        <taxon>Pseudomonadati</taxon>
        <taxon>Pseudomonadota</taxon>
        <taxon>Alphaproteobacteria</taxon>
        <taxon>Rhodospirillales</taxon>
        <taxon>Novispirillaceae</taxon>
        <taxon>Haematospirillum</taxon>
    </lineage>
</organism>
<dbReference type="GO" id="GO:0008081">
    <property type="term" value="F:phosphoric diester hydrolase activity"/>
    <property type="evidence" value="ECO:0007669"/>
    <property type="project" value="InterPro"/>
</dbReference>
<dbReference type="GO" id="GO:0006629">
    <property type="term" value="P:lipid metabolic process"/>
    <property type="evidence" value="ECO:0007669"/>
    <property type="project" value="InterPro"/>
</dbReference>
<dbReference type="InterPro" id="IPR017946">
    <property type="entry name" value="PLC-like_Pdiesterase_TIM-brl"/>
</dbReference>
<evidence type="ECO:0000313" key="3">
    <source>
        <dbReference type="Proteomes" id="UP000076066"/>
    </source>
</evidence>
<dbReference type="SUPFAM" id="SSF51695">
    <property type="entry name" value="PLC-like phosphodiesterases"/>
    <property type="match status" value="1"/>
</dbReference>
<dbReference type="AlphaFoldDB" id="A0A143DCM3"/>
<dbReference type="STRING" id="1549855.AY555_04035"/>
<dbReference type="Pfam" id="PF03009">
    <property type="entry name" value="GDPD"/>
    <property type="match status" value="1"/>
</dbReference>
<protein>
    <recommendedName>
        <fullName evidence="1">GP-PDE domain-containing protein</fullName>
    </recommendedName>
</protein>
<accession>A0A143DCM3</accession>
<evidence type="ECO:0000259" key="1">
    <source>
        <dbReference type="PROSITE" id="PS51704"/>
    </source>
</evidence>
<dbReference type="InterPro" id="IPR030395">
    <property type="entry name" value="GP_PDE_dom"/>
</dbReference>
<dbReference type="EMBL" id="CP014525">
    <property type="protein sequence ID" value="AMW34491.1"/>
    <property type="molecule type" value="Genomic_DNA"/>
</dbReference>
<proteinExistence type="predicted"/>
<sequence>MPSPAYAFPHVIGHRGACALAPENTLASIRRAAIDGAGMVEIDVRLTADGRCVLLHDDTLDRTTDGCGPVSSAYLDHLSALDAGLWFSSDFRGETVPTLEETIDLVLELGVGLNLELKPSPGYEADMVRAVISVLESMWPSDRLLPLLSSFDCTILEYASDLALGWPLGLIADHLPDDWLALARDLGVKSVNLGHEGLDMTAVQAVRKAGYEVAIWTVNDPVRAQELLCSGVSAIISDDPGALLRAGVGVKG</sequence>
<dbReference type="PROSITE" id="PS51704">
    <property type="entry name" value="GP_PDE"/>
    <property type="match status" value="1"/>
</dbReference>
<dbReference type="Gene3D" id="3.20.20.190">
    <property type="entry name" value="Phosphatidylinositol (PI) phosphodiesterase"/>
    <property type="match status" value="1"/>
</dbReference>
<evidence type="ECO:0000313" key="2">
    <source>
        <dbReference type="EMBL" id="AMW34491.1"/>
    </source>
</evidence>
<reference evidence="2 3" key="1">
    <citation type="submission" date="2016-02" db="EMBL/GenBank/DDBJ databases">
        <title>Complete Genome of H5569, the type strain of the newly described species Haematospirillium jordaniae.</title>
        <authorList>
            <person name="Nicholson A.C."/>
            <person name="Humrighouse B.W."/>
            <person name="Loparov V."/>
            <person name="McQuiston J.R."/>
        </authorList>
    </citation>
    <scope>NUCLEOTIDE SEQUENCE [LARGE SCALE GENOMIC DNA]</scope>
    <source>
        <strain evidence="2 3">H5569</strain>
    </source>
</reference>
<dbReference type="KEGG" id="hjo:AY555_04035"/>
<name>A0A143DCM3_9PROT</name>
<feature type="domain" description="GP-PDE" evidence="1">
    <location>
        <begin position="9"/>
        <end position="247"/>
    </location>
</feature>
<keyword evidence="3" id="KW-1185">Reference proteome</keyword>
<dbReference type="Proteomes" id="UP000076066">
    <property type="component" value="Chromosome"/>
</dbReference>